<dbReference type="Pfam" id="PF00098">
    <property type="entry name" value="zf-CCHC"/>
    <property type="match status" value="1"/>
</dbReference>
<evidence type="ECO:0000313" key="5">
    <source>
        <dbReference type="EMBL" id="CAK9109417.1"/>
    </source>
</evidence>
<dbReference type="Gene3D" id="3.30.1370.10">
    <property type="entry name" value="K Homology domain, type 1"/>
    <property type="match status" value="1"/>
</dbReference>
<feature type="compositionally biased region" description="Basic residues" evidence="3">
    <location>
        <begin position="130"/>
        <end position="140"/>
    </location>
</feature>
<dbReference type="PANTHER" id="PTHR15744">
    <property type="entry name" value="BLOM7"/>
    <property type="match status" value="1"/>
</dbReference>
<evidence type="ECO:0000256" key="3">
    <source>
        <dbReference type="SAM" id="MobiDB-lite"/>
    </source>
</evidence>
<dbReference type="Pfam" id="PF22675">
    <property type="entry name" value="KH-I_KHDC4-BBP"/>
    <property type="match status" value="1"/>
</dbReference>
<dbReference type="CDD" id="cd22386">
    <property type="entry name" value="KH-I_KHDC4_rpt2"/>
    <property type="match status" value="1"/>
</dbReference>
<keyword evidence="6" id="KW-1185">Reference proteome</keyword>
<dbReference type="PROSITE" id="PS50158">
    <property type="entry name" value="ZF_CCHC"/>
    <property type="match status" value="3"/>
</dbReference>
<dbReference type="Gene3D" id="4.10.60.10">
    <property type="entry name" value="Zinc finger, CCHC-type"/>
    <property type="match status" value="1"/>
</dbReference>
<dbReference type="SUPFAM" id="SSF54791">
    <property type="entry name" value="Eukaryotic type KH-domain (KH-domain type I)"/>
    <property type="match status" value="1"/>
</dbReference>
<feature type="compositionally biased region" description="Low complexity" evidence="3">
    <location>
        <begin position="112"/>
        <end position="122"/>
    </location>
</feature>
<accession>A0ABP0SAN8</accession>
<dbReference type="InterPro" id="IPR001878">
    <property type="entry name" value="Znf_CCHC"/>
</dbReference>
<dbReference type="EMBL" id="CAXAMM010043295">
    <property type="protein sequence ID" value="CAK9109417.1"/>
    <property type="molecule type" value="Genomic_DNA"/>
</dbReference>
<keyword evidence="1" id="KW-0479">Metal-binding</keyword>
<dbReference type="InterPro" id="IPR055256">
    <property type="entry name" value="KH_1_KHDC4/BBP-like"/>
</dbReference>
<feature type="compositionally biased region" description="Basic and acidic residues" evidence="3">
    <location>
        <begin position="141"/>
        <end position="187"/>
    </location>
</feature>
<proteinExistence type="predicted"/>
<evidence type="ECO:0000259" key="4">
    <source>
        <dbReference type="PROSITE" id="PS50158"/>
    </source>
</evidence>
<feature type="compositionally biased region" description="Basic and acidic residues" evidence="3">
    <location>
        <begin position="93"/>
        <end position="111"/>
    </location>
</feature>
<evidence type="ECO:0000313" key="6">
    <source>
        <dbReference type="Proteomes" id="UP001642464"/>
    </source>
</evidence>
<comment type="caution">
    <text evidence="5">The sequence shown here is derived from an EMBL/GenBank/DDBJ whole genome shotgun (WGS) entry which is preliminary data.</text>
</comment>
<dbReference type="InterPro" id="IPR031121">
    <property type="entry name" value="RIK/BLOM7"/>
</dbReference>
<evidence type="ECO:0000256" key="1">
    <source>
        <dbReference type="PROSITE-ProRule" id="PRU00047"/>
    </source>
</evidence>
<keyword evidence="1" id="KW-0863">Zinc-finger</keyword>
<dbReference type="SUPFAM" id="SSF57756">
    <property type="entry name" value="Retrovirus zinc finger-like domains"/>
    <property type="match status" value="2"/>
</dbReference>
<evidence type="ECO:0000256" key="2">
    <source>
        <dbReference type="PROSITE-ProRule" id="PRU00117"/>
    </source>
</evidence>
<dbReference type="InterPro" id="IPR047889">
    <property type="entry name" value="KHDC4_KH-I_second"/>
</dbReference>
<feature type="domain" description="CCHC-type" evidence="4">
    <location>
        <begin position="369"/>
        <end position="383"/>
    </location>
</feature>
<dbReference type="InterPro" id="IPR036612">
    <property type="entry name" value="KH_dom_type_1_sf"/>
</dbReference>
<protein>
    <submittedName>
        <fullName evidence="5">Branchpoint-bridging protein (Splicing factor 1) (Zinc finger protein bpb1)</fullName>
    </submittedName>
</protein>
<feature type="domain" description="CCHC-type" evidence="4">
    <location>
        <begin position="308"/>
        <end position="323"/>
    </location>
</feature>
<gene>
    <name evidence="5" type="ORF">SCF082_LOCUS50848</name>
</gene>
<dbReference type="SMART" id="SM00343">
    <property type="entry name" value="ZnF_C2HC"/>
    <property type="match status" value="3"/>
</dbReference>
<feature type="region of interest" description="Disordered" evidence="3">
    <location>
        <begin position="382"/>
        <end position="415"/>
    </location>
</feature>
<keyword evidence="1" id="KW-0862">Zinc</keyword>
<organism evidence="5 6">
    <name type="scientific">Durusdinium trenchii</name>
    <dbReference type="NCBI Taxonomy" id="1381693"/>
    <lineage>
        <taxon>Eukaryota</taxon>
        <taxon>Sar</taxon>
        <taxon>Alveolata</taxon>
        <taxon>Dinophyceae</taxon>
        <taxon>Suessiales</taxon>
        <taxon>Symbiodiniaceae</taxon>
        <taxon>Durusdinium</taxon>
    </lineage>
</organism>
<dbReference type="InterPro" id="IPR036875">
    <property type="entry name" value="Znf_CCHC_sf"/>
</dbReference>
<feature type="compositionally biased region" description="Low complexity" evidence="3">
    <location>
        <begin position="66"/>
        <end position="80"/>
    </location>
</feature>
<sequence>MAAVSPRLRELVKATAKKLNRDWAEAEPFLQNLSENWYDTVDSLKVVQVADLMALGMPQRFAKELLQLAQSDSQPSAPASEAREPEEPPPGSRKREREEEPEQSWKDRDSWKNSNSWKSSSWENDESGKGKGKGRSKGKGRANDYQDGKKWEDWKGGRGDDHRARDRNGRWDGGDRNDGGDRSERGGGYDPNLLPSQREFSLVHKITFDDNLDERFPLAARLIGKGGRNVKHICQETGAWVWVGGKGSGLKEKDGHEAEEPLHVLVKSDDQACLDEAVRSTNDLIDNVLEKYRVWLDTGSLPEEEEACYECGDVGHIAKFCPRRAHKGKGKSKGREPENNFNDKCFHCGGFGHQAKFCPRKDKDEQETCFECGETGHLRHFCPYRNGKGKGKKGDRKGGKRRWDDEYEQSSKWVQ</sequence>
<dbReference type="Proteomes" id="UP001642464">
    <property type="component" value="Unassembled WGS sequence"/>
</dbReference>
<reference evidence="5 6" key="1">
    <citation type="submission" date="2024-02" db="EMBL/GenBank/DDBJ databases">
        <authorList>
            <person name="Chen Y."/>
            <person name="Shah S."/>
            <person name="Dougan E. K."/>
            <person name="Thang M."/>
            <person name="Chan C."/>
        </authorList>
    </citation>
    <scope>NUCLEOTIDE SEQUENCE [LARGE SCALE GENOMIC DNA]</scope>
</reference>
<name>A0ABP0SAN8_9DINO</name>
<dbReference type="PANTHER" id="PTHR15744:SF0">
    <property type="entry name" value="KH HOMOLOGY DOMAIN-CONTAINING PROTEIN 4"/>
    <property type="match status" value="1"/>
</dbReference>
<keyword evidence="2" id="KW-0694">RNA-binding</keyword>
<feature type="compositionally biased region" description="Basic residues" evidence="3">
    <location>
        <begin position="382"/>
        <end position="400"/>
    </location>
</feature>
<dbReference type="PROSITE" id="PS50084">
    <property type="entry name" value="KH_TYPE_1"/>
    <property type="match status" value="1"/>
</dbReference>
<feature type="region of interest" description="Disordered" evidence="3">
    <location>
        <begin position="66"/>
        <end position="194"/>
    </location>
</feature>
<feature type="domain" description="CCHC-type" evidence="4">
    <location>
        <begin position="344"/>
        <end position="360"/>
    </location>
</feature>